<dbReference type="InterPro" id="IPR057326">
    <property type="entry name" value="KR_dom"/>
</dbReference>
<dbReference type="InterPro" id="IPR001509">
    <property type="entry name" value="Epimerase_deHydtase"/>
</dbReference>
<dbReference type="eggNOG" id="COG0702">
    <property type="taxonomic scope" value="Bacteria"/>
</dbReference>
<dbReference type="PANTHER" id="PTHR48079:SF6">
    <property type="entry name" value="NAD(P)-BINDING DOMAIN-CONTAINING PROTEIN-RELATED"/>
    <property type="match status" value="1"/>
</dbReference>
<dbReference type="RefSeq" id="WP_037271915.1">
    <property type="nucleotide sequence ID" value="NZ_KN293978.2"/>
</dbReference>
<accession>A0A0A0HQT9</accession>
<dbReference type="AlphaFoldDB" id="A0A0A0HQT9"/>
<proteinExistence type="predicted"/>
<evidence type="ECO:0000313" key="3">
    <source>
        <dbReference type="Proteomes" id="UP000030021"/>
    </source>
</evidence>
<dbReference type="PANTHER" id="PTHR48079">
    <property type="entry name" value="PROTEIN YEEZ"/>
    <property type="match status" value="1"/>
</dbReference>
<dbReference type="SMART" id="SM00822">
    <property type="entry name" value="PKS_KR"/>
    <property type="match status" value="1"/>
</dbReference>
<protein>
    <submittedName>
        <fullName evidence="2">Nucleoside-diphosphate-sugar epimerase</fullName>
    </submittedName>
</protein>
<dbReference type="InterPro" id="IPR036291">
    <property type="entry name" value="NAD(P)-bd_dom_sf"/>
</dbReference>
<dbReference type="EMBL" id="AONH01000008">
    <property type="protein sequence ID" value="KGM88418.1"/>
    <property type="molecule type" value="Genomic_DNA"/>
</dbReference>
<dbReference type="GO" id="GO:0005737">
    <property type="term" value="C:cytoplasm"/>
    <property type="evidence" value="ECO:0007669"/>
    <property type="project" value="TreeGrafter"/>
</dbReference>
<dbReference type="OrthoDB" id="9814124at2"/>
<feature type="domain" description="Ketoreductase" evidence="1">
    <location>
        <begin position="3"/>
        <end position="155"/>
    </location>
</feature>
<reference evidence="2 3" key="1">
    <citation type="submission" date="2013-01" db="EMBL/GenBank/DDBJ databases">
        <authorList>
            <person name="Fiebig A."/>
            <person name="Goeker M."/>
            <person name="Klenk H.-P.P."/>
        </authorList>
    </citation>
    <scope>NUCLEOTIDE SEQUENCE [LARGE SCALE GENOMIC DNA]</scope>
    <source>
        <strain evidence="2 3">DSM 17069</strain>
    </source>
</reference>
<gene>
    <name evidence="2" type="ORF">rosmuc_01648</name>
</gene>
<dbReference type="Gene3D" id="3.40.50.720">
    <property type="entry name" value="NAD(P)-binding Rossmann-like Domain"/>
    <property type="match status" value="1"/>
</dbReference>
<dbReference type="STRING" id="215743.ROSMUCSMR3_00100"/>
<dbReference type="InterPro" id="IPR051783">
    <property type="entry name" value="NAD(P)-dependent_oxidoreduct"/>
</dbReference>
<dbReference type="PATRIC" id="fig|1288298.3.peg.1660"/>
<dbReference type="Pfam" id="PF01370">
    <property type="entry name" value="Epimerase"/>
    <property type="match status" value="1"/>
</dbReference>
<evidence type="ECO:0000259" key="1">
    <source>
        <dbReference type="SMART" id="SM00822"/>
    </source>
</evidence>
<name>A0A0A0HQT9_9RHOB</name>
<sequence>MTDPVAVTGASGFVGRALIGQMLEAGRPVRALVHRQGLGISHPLLETVTGGLSDKAALAKLMAGAHAVIHVAGQVRGRDLADFLGVNADGVTHVAKAAQAAGVRRVILISSLAAREPHLSPYAASKRAGEDRLAQAAQGADFTSAILRPPAIYGPEDRELVPLFQTMARGIVPLPGVAGARASLLHVDDLACAIVKLLDSAAEATYELDDGHEAGYSWDEIATIVERVAGRGRGWRVKLPGGILRAVATGNLMASKILGYSPMLTPGKVNELRHPDWVCDNTEISRDTGWKPLISLENGLSSILRGTPLKSDRGITNVT</sequence>
<comment type="caution">
    <text evidence="2">The sequence shown here is derived from an EMBL/GenBank/DDBJ whole genome shotgun (WGS) entry which is preliminary data.</text>
</comment>
<evidence type="ECO:0000313" key="2">
    <source>
        <dbReference type="EMBL" id="KGM88418.1"/>
    </source>
</evidence>
<dbReference type="HOGENOM" id="CLU_007383_6_1_5"/>
<dbReference type="GO" id="GO:0004029">
    <property type="term" value="F:aldehyde dehydrogenase (NAD+) activity"/>
    <property type="evidence" value="ECO:0007669"/>
    <property type="project" value="TreeGrafter"/>
</dbReference>
<organism evidence="2 3">
    <name type="scientific">Roseovarius mucosus DSM 17069</name>
    <dbReference type="NCBI Taxonomy" id="1288298"/>
    <lineage>
        <taxon>Bacteria</taxon>
        <taxon>Pseudomonadati</taxon>
        <taxon>Pseudomonadota</taxon>
        <taxon>Alphaproteobacteria</taxon>
        <taxon>Rhodobacterales</taxon>
        <taxon>Roseobacteraceae</taxon>
        <taxon>Roseovarius</taxon>
    </lineage>
</organism>
<dbReference type="SUPFAM" id="SSF51735">
    <property type="entry name" value="NAD(P)-binding Rossmann-fold domains"/>
    <property type="match status" value="1"/>
</dbReference>
<dbReference type="Proteomes" id="UP000030021">
    <property type="component" value="Unassembled WGS sequence"/>
</dbReference>